<dbReference type="EMBL" id="JAJJMA010257641">
    <property type="protein sequence ID" value="MCL7044389.1"/>
    <property type="molecule type" value="Genomic_DNA"/>
</dbReference>
<dbReference type="Gene3D" id="3.30.420.10">
    <property type="entry name" value="Ribonuclease H-like superfamily/Ribonuclease H"/>
    <property type="match status" value="1"/>
</dbReference>
<keyword evidence="3" id="KW-1185">Reference proteome</keyword>
<feature type="non-terminal residue" evidence="2">
    <location>
        <position position="1"/>
    </location>
</feature>
<organism evidence="2 3">
    <name type="scientific">Papaver nudicaule</name>
    <name type="common">Iceland poppy</name>
    <dbReference type="NCBI Taxonomy" id="74823"/>
    <lineage>
        <taxon>Eukaryota</taxon>
        <taxon>Viridiplantae</taxon>
        <taxon>Streptophyta</taxon>
        <taxon>Embryophyta</taxon>
        <taxon>Tracheophyta</taxon>
        <taxon>Spermatophyta</taxon>
        <taxon>Magnoliopsida</taxon>
        <taxon>Ranunculales</taxon>
        <taxon>Papaveraceae</taxon>
        <taxon>Papaveroideae</taxon>
        <taxon>Papaver</taxon>
    </lineage>
</organism>
<dbReference type="InterPro" id="IPR002156">
    <property type="entry name" value="RNaseH_domain"/>
</dbReference>
<evidence type="ECO:0000313" key="2">
    <source>
        <dbReference type="EMBL" id="MCL7044389.1"/>
    </source>
</evidence>
<dbReference type="FunFam" id="3.30.420.10:FF:000076">
    <property type="entry name" value="RBR-type E3 ubiquitin transferase"/>
    <property type="match status" value="1"/>
</dbReference>
<gene>
    <name evidence="2" type="ORF">MKW94_013710</name>
</gene>
<dbReference type="InterPro" id="IPR036397">
    <property type="entry name" value="RNaseH_sf"/>
</dbReference>
<sequence length="112" mass="12710">ICRLREGVGYATNNVAEYRAVLLGVRYALKKGFRRICVQGDSKLVVNQVQGLWKVKNDNMAMLCKQVKELKDKCTSFEIKHVYRDSNSEADDQANLGVHLKDHEVVAVDENN</sequence>
<evidence type="ECO:0000313" key="3">
    <source>
        <dbReference type="Proteomes" id="UP001177140"/>
    </source>
</evidence>
<comment type="caution">
    <text evidence="2">The sequence shown here is derived from an EMBL/GenBank/DDBJ whole genome shotgun (WGS) entry which is preliminary data.</text>
</comment>
<dbReference type="GO" id="GO:0003676">
    <property type="term" value="F:nucleic acid binding"/>
    <property type="evidence" value="ECO:0007669"/>
    <property type="project" value="InterPro"/>
</dbReference>
<dbReference type="PANTHER" id="PTHR46387">
    <property type="entry name" value="POLYNUCLEOTIDYL TRANSFERASE, RIBONUCLEASE H-LIKE SUPERFAMILY PROTEIN"/>
    <property type="match status" value="1"/>
</dbReference>
<dbReference type="InterPro" id="IPR012337">
    <property type="entry name" value="RNaseH-like_sf"/>
</dbReference>
<accession>A0AA41VNH2</accession>
<reference evidence="2" key="1">
    <citation type="submission" date="2022-03" db="EMBL/GenBank/DDBJ databases">
        <title>A functionally conserved STORR gene fusion in Papaver species that diverged 16.8 million years ago.</title>
        <authorList>
            <person name="Catania T."/>
        </authorList>
    </citation>
    <scope>NUCLEOTIDE SEQUENCE</scope>
    <source>
        <strain evidence="2">S-191538</strain>
    </source>
</reference>
<name>A0AA41VNH2_PAPNU</name>
<dbReference type="SUPFAM" id="SSF53098">
    <property type="entry name" value="Ribonuclease H-like"/>
    <property type="match status" value="1"/>
</dbReference>
<evidence type="ECO:0000259" key="1">
    <source>
        <dbReference type="Pfam" id="PF13456"/>
    </source>
</evidence>
<dbReference type="Proteomes" id="UP001177140">
    <property type="component" value="Unassembled WGS sequence"/>
</dbReference>
<dbReference type="AlphaFoldDB" id="A0AA41VNH2"/>
<proteinExistence type="predicted"/>
<protein>
    <recommendedName>
        <fullName evidence="1">RNase H type-1 domain-containing protein</fullName>
    </recommendedName>
</protein>
<dbReference type="Pfam" id="PF13456">
    <property type="entry name" value="RVT_3"/>
    <property type="match status" value="1"/>
</dbReference>
<feature type="domain" description="RNase H type-1" evidence="1">
    <location>
        <begin position="11"/>
        <end position="95"/>
    </location>
</feature>
<dbReference type="PANTHER" id="PTHR46387:SF2">
    <property type="entry name" value="RIBONUCLEASE HI"/>
    <property type="match status" value="1"/>
</dbReference>
<dbReference type="GO" id="GO:0004523">
    <property type="term" value="F:RNA-DNA hybrid ribonuclease activity"/>
    <property type="evidence" value="ECO:0007669"/>
    <property type="project" value="InterPro"/>
</dbReference>
<dbReference type="CDD" id="cd09279">
    <property type="entry name" value="RNase_HI_like"/>
    <property type="match status" value="1"/>
</dbReference>